<dbReference type="Gene3D" id="1.10.510.10">
    <property type="entry name" value="Transferase(Phosphotransferase) domain 1"/>
    <property type="match status" value="1"/>
</dbReference>
<dbReference type="Pfam" id="PF00069">
    <property type="entry name" value="Pkinase"/>
    <property type="match status" value="1"/>
</dbReference>
<evidence type="ECO:0000313" key="5">
    <source>
        <dbReference type="Proteomes" id="UP000054383"/>
    </source>
</evidence>
<organism evidence="4 5">
    <name type="scientific">Talaromyces islandicus</name>
    <name type="common">Penicillium islandicum</name>
    <dbReference type="NCBI Taxonomy" id="28573"/>
    <lineage>
        <taxon>Eukaryota</taxon>
        <taxon>Fungi</taxon>
        <taxon>Dikarya</taxon>
        <taxon>Ascomycota</taxon>
        <taxon>Pezizomycotina</taxon>
        <taxon>Eurotiomycetes</taxon>
        <taxon>Eurotiomycetidae</taxon>
        <taxon>Eurotiales</taxon>
        <taxon>Trichocomaceae</taxon>
        <taxon>Talaromyces</taxon>
        <taxon>Talaromyces sect. Islandici</taxon>
    </lineage>
</organism>
<dbReference type="InterPro" id="IPR008271">
    <property type="entry name" value="Ser/Thr_kinase_AS"/>
</dbReference>
<dbReference type="InterPro" id="IPR000719">
    <property type="entry name" value="Prot_kinase_dom"/>
</dbReference>
<evidence type="ECO:0000313" key="4">
    <source>
        <dbReference type="EMBL" id="CRG86214.1"/>
    </source>
</evidence>
<name>A0A0U1LS54_TALIS</name>
<dbReference type="SUPFAM" id="SSF56112">
    <property type="entry name" value="Protein kinase-like (PK-like)"/>
    <property type="match status" value="1"/>
</dbReference>
<dbReference type="GO" id="GO:0005524">
    <property type="term" value="F:ATP binding"/>
    <property type="evidence" value="ECO:0007669"/>
    <property type="project" value="InterPro"/>
</dbReference>
<keyword evidence="5" id="KW-1185">Reference proteome</keyword>
<reference evidence="4 5" key="1">
    <citation type="submission" date="2015-04" db="EMBL/GenBank/DDBJ databases">
        <authorList>
            <person name="Syromyatnikov M.Y."/>
            <person name="Popov V.N."/>
        </authorList>
    </citation>
    <scope>NUCLEOTIDE SEQUENCE [LARGE SCALE GENOMIC DNA]</scope>
    <source>
        <strain evidence="4">WF-38-12</strain>
    </source>
</reference>
<keyword evidence="1" id="KW-0040">ANK repeat</keyword>
<dbReference type="OrthoDB" id="626167at2759"/>
<evidence type="ECO:0000256" key="1">
    <source>
        <dbReference type="PROSITE-ProRule" id="PRU00023"/>
    </source>
</evidence>
<dbReference type="PROSITE" id="PS00108">
    <property type="entry name" value="PROTEIN_KINASE_ST"/>
    <property type="match status" value="1"/>
</dbReference>
<dbReference type="SMART" id="SM00220">
    <property type="entry name" value="S_TKc"/>
    <property type="match status" value="1"/>
</dbReference>
<dbReference type="PANTHER" id="PTHR23257">
    <property type="entry name" value="SERINE-THREONINE PROTEIN KINASE"/>
    <property type="match status" value="1"/>
</dbReference>
<gene>
    <name evidence="4" type="ORF">PISL3812_03217</name>
</gene>
<dbReference type="EMBL" id="CVMT01000002">
    <property type="protein sequence ID" value="CRG86214.1"/>
    <property type="molecule type" value="Genomic_DNA"/>
</dbReference>
<dbReference type="Gene3D" id="1.25.40.20">
    <property type="entry name" value="Ankyrin repeat-containing domain"/>
    <property type="match status" value="1"/>
</dbReference>
<feature type="repeat" description="ANK" evidence="1">
    <location>
        <begin position="714"/>
        <end position="746"/>
    </location>
</feature>
<dbReference type="PROSITE" id="PS50011">
    <property type="entry name" value="PROTEIN_KINASE_DOM"/>
    <property type="match status" value="1"/>
</dbReference>
<dbReference type="GO" id="GO:0004672">
    <property type="term" value="F:protein kinase activity"/>
    <property type="evidence" value="ECO:0007669"/>
    <property type="project" value="InterPro"/>
</dbReference>
<dbReference type="InterPro" id="IPR011009">
    <property type="entry name" value="Kinase-like_dom_sf"/>
</dbReference>
<dbReference type="PANTHER" id="PTHR23257:SF706">
    <property type="entry name" value="PROTO-ONCOGENE SERINE_THREONINE-PROTEIN KINASE MOS"/>
    <property type="match status" value="1"/>
</dbReference>
<evidence type="ECO:0000259" key="3">
    <source>
        <dbReference type="PROSITE" id="PS50011"/>
    </source>
</evidence>
<dbReference type="OMA" id="CATEPTI"/>
<dbReference type="AlphaFoldDB" id="A0A0U1LS54"/>
<dbReference type="InterPro" id="IPR036770">
    <property type="entry name" value="Ankyrin_rpt-contain_sf"/>
</dbReference>
<sequence length="966" mass="109229">MEGQDIQPPEGDTSPRPGSPGVPRVAYSSLDRLFSQSGVFDSIVRGSHQYGTFSVIDRFAAFSDPITVLGNLMVTLKEHNIPGPRLLRMKNEFTIPLGQGAQSEVFAFNESILSEVGLKPKDLPTPIEDLTKVAVKRSRVIRPRSRRSQSSPTAISSEEFVFQCSAAHQEIDILCQNSFRKHPNIVRLLSWGLCLDTLEEEDEESPRLPLLILERASCNLSEFLSHPSAYTSKNSFTNLHGICLDIGRGLDAIHKTSIAHGDLKPENILIFQNPGQWVAKLCDFGLSASESESSSGSIEYRGTPGWRPPEYYRQDRDPLNVRGIQLCDIFSFGLIVWSVFRHGGQPPLSPTSEMRGNAFGLATQELTKLGTIPKYEHRRVILTVQGALLEDANARLRHPWKYLDKENYQHVGARVRLRRELAKKTRNFRHAIRDYLNPGRDEYADGSSSKLRRERSCLCCLPGRQQLKDNDQSPEPQLVASPQRHEAYLEAFETYCKPFGLVNPSSIEMFQHRIRACFSEPRLRILHDNLAASIQRRDDVQTYALARLRSRFPLCCWAKIRKGQLTNMISQYVQDTHDFVVLAWLCRGDIGASELHDEKHMERIFRLLCAKPRSFGYRFIRNDHLTIQQRVARFLLLLEHGARIETVLNSEGETVFLRFLRLSAEFSKNGYGDLSVKDICVSFKRLVKSKHIMPSTRFYMTGELPELAEDTTGCTNTALHDAVLAENYSVVESLVRSGFFINALNRDNRPALYVALHKQQQQLQSSSSLSSAMSKVQKAQRRTDNNSLYRIIALLQQNTASSIDINLLPLKSSGIPLGWEKQELNSLRRSEESEDAVPSFFYDVLSASSTFKQPRFSLYEDRRLALGARKFSASGQSYYLDLLRFISPSSVEEDTEDLSADIDVFDDEWFENEPWTLVPPGSADGQTPPPALTTQDLAAVRARRYNSRSISMGRGILGLNYKWPGG</sequence>
<accession>A0A0U1LS54</accession>
<dbReference type="STRING" id="28573.A0A0U1LS54"/>
<dbReference type="InterPro" id="IPR002110">
    <property type="entry name" value="Ankyrin_rpt"/>
</dbReference>
<dbReference type="GO" id="GO:0005737">
    <property type="term" value="C:cytoplasm"/>
    <property type="evidence" value="ECO:0007669"/>
    <property type="project" value="TreeGrafter"/>
</dbReference>
<feature type="domain" description="Protein kinase" evidence="3">
    <location>
        <begin position="91"/>
        <end position="444"/>
    </location>
</feature>
<dbReference type="SUPFAM" id="SSF48403">
    <property type="entry name" value="Ankyrin repeat"/>
    <property type="match status" value="1"/>
</dbReference>
<dbReference type="CDD" id="cd00180">
    <property type="entry name" value="PKc"/>
    <property type="match status" value="1"/>
</dbReference>
<dbReference type="PROSITE" id="PS50088">
    <property type="entry name" value="ANK_REPEAT"/>
    <property type="match status" value="1"/>
</dbReference>
<dbReference type="InterPro" id="IPR050167">
    <property type="entry name" value="Ser_Thr_protein_kinase"/>
</dbReference>
<dbReference type="Proteomes" id="UP000054383">
    <property type="component" value="Unassembled WGS sequence"/>
</dbReference>
<proteinExistence type="predicted"/>
<evidence type="ECO:0000256" key="2">
    <source>
        <dbReference type="SAM" id="MobiDB-lite"/>
    </source>
</evidence>
<dbReference type="GO" id="GO:0007165">
    <property type="term" value="P:signal transduction"/>
    <property type="evidence" value="ECO:0007669"/>
    <property type="project" value="TreeGrafter"/>
</dbReference>
<feature type="region of interest" description="Disordered" evidence="2">
    <location>
        <begin position="1"/>
        <end position="22"/>
    </location>
</feature>
<protein>
    <recommendedName>
        <fullName evidence="3">Protein kinase domain-containing protein</fullName>
    </recommendedName>
</protein>